<evidence type="ECO:0000313" key="2">
    <source>
        <dbReference type="EMBL" id="GFH59249.1"/>
    </source>
</evidence>
<reference evidence="2 3" key="1">
    <citation type="journal article" date="2021" name="Sci. Rep.">
        <title>The genome of the diatom Chaetoceros tenuissimus carries an ancient integrated fragment of an extant virus.</title>
        <authorList>
            <person name="Hongo Y."/>
            <person name="Kimura K."/>
            <person name="Takaki Y."/>
            <person name="Yoshida Y."/>
            <person name="Baba S."/>
            <person name="Kobayashi G."/>
            <person name="Nagasaki K."/>
            <person name="Hano T."/>
            <person name="Tomaru Y."/>
        </authorList>
    </citation>
    <scope>NUCLEOTIDE SEQUENCE [LARGE SCALE GENOMIC DNA]</scope>
    <source>
        <strain evidence="2 3">NIES-3715</strain>
    </source>
</reference>
<sequence>MLSQQLNKEQKFCRLSSDQKVRSNKRTLLFNHNRNKDVGIHDSSLLKPKRPWTTPTGRSRPLLKQLYPEMEVEVKKLEKLKRYGTLLVPRRNSMDGGNIDNNTRGRNNVAYKSNEIQVEKGTILTLDLPKKLKKKSSKFRSRQNRKNNMQSSLHTPVRQLSRDLSSKRDDRILKAKKRREELQKSKMIKVKESLYKKESKRLQNIHSTALGIQKEKWLLAIVVGSSMERWIKDAPKKIESHQRNIALNKAASTIQIRWRREMFARKAYTSALIQQKLKKYKWKIILFARTFRRRFYSKVLRSFLLEISRSLIYLIMHHHSRVVKIQTVIRDYIRCKRCRLLALQRQWYRYEKEWISREEAKRMKKKRKNTNTLIDMSHRKILSKGIVGIVKGIAKEQGDEDSSSCDSMSAYTLTDYNTVRMICESYLLDNRRSYQEDIRLSSSKDQIYKVSINDVKELLFDGISDPLIKRMQSKIYPMFRIYSRCETLKKKITELHRKEIEGLDEYICRLERQKKIYSTFTSKKIEKVMGSRECKEEFSESSEISNVTLSELKEIFNLFDSSSRSYLIQKDFDRSYHNVGLSSSMFSTGQKSIDFHKFVSMVQTEFQESWTFPKETVVRALMYFRKQNNNFVDRNTLEILMNTYGEHWNEEFTRNVLDAVGIKHRLTLEMVENIYDVKSRGVNNIFNIKTQCA</sequence>
<accession>A0AAD3DAX3</accession>
<proteinExistence type="predicted"/>
<dbReference type="SUPFAM" id="SSF47473">
    <property type="entry name" value="EF-hand"/>
    <property type="match status" value="1"/>
</dbReference>
<gene>
    <name evidence="2" type="ORF">CTEN210_15725</name>
</gene>
<dbReference type="EMBL" id="BLLK01000062">
    <property type="protein sequence ID" value="GFH59249.1"/>
    <property type="molecule type" value="Genomic_DNA"/>
</dbReference>
<organism evidence="2 3">
    <name type="scientific">Chaetoceros tenuissimus</name>
    <dbReference type="NCBI Taxonomy" id="426638"/>
    <lineage>
        <taxon>Eukaryota</taxon>
        <taxon>Sar</taxon>
        <taxon>Stramenopiles</taxon>
        <taxon>Ochrophyta</taxon>
        <taxon>Bacillariophyta</taxon>
        <taxon>Coscinodiscophyceae</taxon>
        <taxon>Chaetocerotophycidae</taxon>
        <taxon>Chaetocerotales</taxon>
        <taxon>Chaetocerotaceae</taxon>
        <taxon>Chaetoceros</taxon>
    </lineage>
</organism>
<name>A0AAD3DAX3_9STRA</name>
<evidence type="ECO:0000313" key="3">
    <source>
        <dbReference type="Proteomes" id="UP001054902"/>
    </source>
</evidence>
<evidence type="ECO:0000256" key="1">
    <source>
        <dbReference type="SAM" id="MobiDB-lite"/>
    </source>
</evidence>
<dbReference type="InterPro" id="IPR011992">
    <property type="entry name" value="EF-hand-dom_pair"/>
</dbReference>
<keyword evidence="3" id="KW-1185">Reference proteome</keyword>
<dbReference type="Proteomes" id="UP001054902">
    <property type="component" value="Unassembled WGS sequence"/>
</dbReference>
<feature type="region of interest" description="Disordered" evidence="1">
    <location>
        <begin position="134"/>
        <end position="168"/>
    </location>
</feature>
<dbReference type="Gene3D" id="1.10.238.10">
    <property type="entry name" value="EF-hand"/>
    <property type="match status" value="1"/>
</dbReference>
<dbReference type="AlphaFoldDB" id="A0AAD3DAX3"/>
<protein>
    <submittedName>
        <fullName evidence="2">Uncharacterized protein</fullName>
    </submittedName>
</protein>
<feature type="compositionally biased region" description="Basic residues" evidence="1">
    <location>
        <begin position="134"/>
        <end position="145"/>
    </location>
</feature>
<comment type="caution">
    <text evidence="2">The sequence shown here is derived from an EMBL/GenBank/DDBJ whole genome shotgun (WGS) entry which is preliminary data.</text>
</comment>